<dbReference type="InterPro" id="IPR054612">
    <property type="entry name" value="Phage_capsid-like_C"/>
</dbReference>
<comment type="subcellular location">
    <subcellularLocation>
        <location evidence="1">Virion</location>
    </subcellularLocation>
</comment>
<keyword evidence="2" id="KW-0175">Coiled coil</keyword>
<comment type="caution">
    <text evidence="4">The sequence shown here is derived from an EMBL/GenBank/DDBJ whole genome shotgun (WGS) entry which is preliminary data.</text>
</comment>
<feature type="coiled-coil region" evidence="2">
    <location>
        <begin position="4"/>
        <end position="63"/>
    </location>
</feature>
<evidence type="ECO:0000256" key="1">
    <source>
        <dbReference type="ARBA" id="ARBA00004328"/>
    </source>
</evidence>
<feature type="domain" description="Phage capsid-like C-terminal" evidence="3">
    <location>
        <begin position="151"/>
        <end position="414"/>
    </location>
</feature>
<dbReference type="SUPFAM" id="SSF56563">
    <property type="entry name" value="Major capsid protein gp5"/>
    <property type="match status" value="1"/>
</dbReference>
<dbReference type="NCBIfam" id="TIGR01554">
    <property type="entry name" value="major_cap_HK97"/>
    <property type="match status" value="1"/>
</dbReference>
<organism evidence="4 5">
    <name type="scientific">Parabacteroides faecalis</name>
    <dbReference type="NCBI Taxonomy" id="2924040"/>
    <lineage>
        <taxon>Bacteria</taxon>
        <taxon>Pseudomonadati</taxon>
        <taxon>Bacteroidota</taxon>
        <taxon>Bacteroidia</taxon>
        <taxon>Bacteroidales</taxon>
        <taxon>Tannerellaceae</taxon>
        <taxon>Parabacteroides</taxon>
    </lineage>
</organism>
<dbReference type="Proteomes" id="UP001165444">
    <property type="component" value="Unassembled WGS sequence"/>
</dbReference>
<proteinExistence type="predicted"/>
<sequence length="420" mass="45539">MRERKDIERDLAQARANLEAVTTREGATAEEIRTATEAVQRLTAELNAKIVEIAAEKAQAEAQQRSNDRSLNQLNQRFSMVKFIRQSMPGQVMDGAEEEVRQMGVQEARTLGLNITGSYIPLAVMEGRAFTGQNATTPGDGGHLIESELKYQEELRKRMVLSSMGTQVIGGLTGNITLVKGKPVSASWEQENSAVAAQKKAFTSESISPKRLAMQMGISKQLLIQSSLDVERMVMNDILAAHSEALEDAAVNGDGSSNKPTGILNVSGTKTVELGTDGKIPTFADMVFMETELASLNADLGRLAYLTNPKVRGLFKTTLMSAGVGGYVWQNNEVNGFPAYASNFVPSNLTKGSASEKCSAIVFGNWNDLQILGWGGMDIIVDPYTLADEGAVRIIMNTFHNVFVPRPESFVLIKDALVTA</sequence>
<dbReference type="InterPro" id="IPR024455">
    <property type="entry name" value="Phage_capsid"/>
</dbReference>
<dbReference type="EMBL" id="JAKZMM010000018">
    <property type="protein sequence ID" value="MCJ2380694.1"/>
    <property type="molecule type" value="Genomic_DNA"/>
</dbReference>
<name>A0ABT0C136_9BACT</name>
<accession>A0ABT0C136</accession>
<keyword evidence="5" id="KW-1185">Reference proteome</keyword>
<evidence type="ECO:0000313" key="4">
    <source>
        <dbReference type="EMBL" id="MCJ2380694.1"/>
    </source>
</evidence>
<dbReference type="Gene3D" id="3.30.2400.10">
    <property type="entry name" value="Major capsid protein gp5"/>
    <property type="match status" value="1"/>
</dbReference>
<gene>
    <name evidence="4" type="ORF">MUN53_08740</name>
</gene>
<dbReference type="RefSeq" id="WP_243324827.1">
    <property type="nucleotide sequence ID" value="NZ_JAKZMM010000018.1"/>
</dbReference>
<evidence type="ECO:0000256" key="2">
    <source>
        <dbReference type="SAM" id="Coils"/>
    </source>
</evidence>
<reference evidence="4 5" key="1">
    <citation type="submission" date="2022-03" db="EMBL/GenBank/DDBJ databases">
        <title>Parabacteroides sp. nov. isolated from swine feces.</title>
        <authorList>
            <person name="Bak J.E."/>
        </authorList>
    </citation>
    <scope>NUCLEOTIDE SEQUENCE [LARGE SCALE GENOMIC DNA]</scope>
    <source>
        <strain evidence="4 5">AGMB00274</strain>
    </source>
</reference>
<evidence type="ECO:0000259" key="3">
    <source>
        <dbReference type="Pfam" id="PF05065"/>
    </source>
</evidence>
<evidence type="ECO:0000313" key="5">
    <source>
        <dbReference type="Proteomes" id="UP001165444"/>
    </source>
</evidence>
<dbReference type="Pfam" id="PF05065">
    <property type="entry name" value="Phage_capsid"/>
    <property type="match status" value="1"/>
</dbReference>
<protein>
    <submittedName>
        <fullName evidence="4">Phage major capsid protein</fullName>
    </submittedName>
</protein>